<protein>
    <submittedName>
        <fullName evidence="2">Uncharacterized protein</fullName>
    </submittedName>
</protein>
<dbReference type="Proteomes" id="UP000541444">
    <property type="component" value="Unassembled WGS sequence"/>
</dbReference>
<comment type="caution">
    <text evidence="2">The sequence shown here is derived from an EMBL/GenBank/DDBJ whole genome shotgun (WGS) entry which is preliminary data.</text>
</comment>
<evidence type="ECO:0000313" key="2">
    <source>
        <dbReference type="EMBL" id="KAF6140994.1"/>
    </source>
</evidence>
<gene>
    <name evidence="2" type="ORF">GIB67_006623</name>
</gene>
<feature type="compositionally biased region" description="Basic and acidic residues" evidence="1">
    <location>
        <begin position="204"/>
        <end position="233"/>
    </location>
</feature>
<organism evidence="2 3">
    <name type="scientific">Kingdonia uniflora</name>
    <dbReference type="NCBI Taxonomy" id="39325"/>
    <lineage>
        <taxon>Eukaryota</taxon>
        <taxon>Viridiplantae</taxon>
        <taxon>Streptophyta</taxon>
        <taxon>Embryophyta</taxon>
        <taxon>Tracheophyta</taxon>
        <taxon>Spermatophyta</taxon>
        <taxon>Magnoliopsida</taxon>
        <taxon>Ranunculales</taxon>
        <taxon>Circaeasteraceae</taxon>
        <taxon>Kingdonia</taxon>
    </lineage>
</organism>
<sequence>MKPLMEQLIESNNLFIDKSSYRKLSEIAEQAKRRAKVARTLQIMHKKLKKNNLLVINGSRTTSGVGFYQGVRNVPTEDVHVNDFTLLNRMLYKYPSDGKWGEHECKKRKDTICTTLTDETCDEPKIRINKENGDEQFQQISDAEDDRFLTFRRSVRKKLFQTKNDANTINTNQNEETNENKLSQEEKNEDQTEDAKEMEEEAKEEEKIEEAQNNKDDPKTPHMENDSDSKRTYSDYGAQH</sequence>
<reference evidence="2 3" key="1">
    <citation type="journal article" date="2020" name="IScience">
        <title>Genome Sequencing of the Endangered Kingdonia uniflora (Circaeasteraceae, Ranunculales) Reveals Potential Mechanisms of Evolutionary Specialization.</title>
        <authorList>
            <person name="Sun Y."/>
            <person name="Deng T."/>
            <person name="Zhang A."/>
            <person name="Moore M.J."/>
            <person name="Landis J.B."/>
            <person name="Lin N."/>
            <person name="Zhang H."/>
            <person name="Zhang X."/>
            <person name="Huang J."/>
            <person name="Zhang X."/>
            <person name="Sun H."/>
            <person name="Wang H."/>
        </authorList>
    </citation>
    <scope>NUCLEOTIDE SEQUENCE [LARGE SCALE GENOMIC DNA]</scope>
    <source>
        <strain evidence="2">TB1705</strain>
        <tissue evidence="2">Leaf</tissue>
    </source>
</reference>
<dbReference type="EMBL" id="JACGCM010002335">
    <property type="protein sequence ID" value="KAF6140994.1"/>
    <property type="molecule type" value="Genomic_DNA"/>
</dbReference>
<name>A0A7J7LER0_9MAGN</name>
<dbReference type="Gene3D" id="6.10.140.890">
    <property type="match status" value="1"/>
</dbReference>
<evidence type="ECO:0000256" key="1">
    <source>
        <dbReference type="SAM" id="MobiDB-lite"/>
    </source>
</evidence>
<feature type="region of interest" description="Disordered" evidence="1">
    <location>
        <begin position="164"/>
        <end position="240"/>
    </location>
</feature>
<dbReference type="OrthoDB" id="510307at2759"/>
<accession>A0A7J7LER0</accession>
<dbReference type="Gene3D" id="2.40.40.20">
    <property type="match status" value="1"/>
</dbReference>
<evidence type="ECO:0000313" key="3">
    <source>
        <dbReference type="Proteomes" id="UP000541444"/>
    </source>
</evidence>
<feature type="compositionally biased region" description="Basic and acidic residues" evidence="1">
    <location>
        <begin position="178"/>
        <end position="195"/>
    </location>
</feature>
<proteinExistence type="predicted"/>
<dbReference type="AlphaFoldDB" id="A0A7J7LER0"/>
<keyword evidence="3" id="KW-1185">Reference proteome</keyword>